<gene>
    <name evidence="1" type="ORF">LXO92_04365</name>
</gene>
<accession>A0ABS8X0U1</accession>
<reference evidence="1 2" key="1">
    <citation type="journal article" date="2024" name="Pathogens">
        <title>Characterization of a Novel Species of Legionella Isolated from a Healthcare Facility: Legionella resiliens sp. nov.</title>
        <authorList>
            <person name="Cristino S."/>
            <person name="Pascale M.R."/>
            <person name="Marino F."/>
            <person name="Derelitto C."/>
            <person name="Salaris S."/>
            <person name="Orsini M."/>
            <person name="Squarzoni S."/>
            <person name="Grottola A."/>
            <person name="Girolamini L."/>
        </authorList>
    </citation>
    <scope>NUCLEOTIDE SEQUENCE [LARGE SCALE GENOMIC DNA]</scope>
    <source>
        <strain evidence="1 2">8cVS16</strain>
    </source>
</reference>
<sequence>MIRSEDVFKPDFKGNSDFKGPIVLHMSDQEGFGDVSLGMKIAKFLAKKYPNAPIYVLAREDSVKKISQIEPSFLDGEVYPQIGVVNTTTTHGSVIGRICGKAQLAVETAICEGSLTLHHKNSDCAKIFIGEYGLYEVTPEKEPIYKPPIICLSGNVGVGKDYPGILIESDLKEFSRLSPPAKQNARAKIIDGIESSLKKQILGNWGGDTSSFLAKNSFAFSYYNWPFSYKRAATVFAASNEPGKHANFFVSASTKDDKDKKTLLMLQEPDFQEKLKQLGYTKLVFHIGDSEKPQEIILDRSNPEGREFRVFERNRFTLETTLDLMRLSDVCGVAGDQSLTEAFSLGAVPVPEEWYCQRDIIRQISSTYYEYTAMQKVHENTWRVMDSVDRWAEAGEQIRRRRSSVESVITKFQEEANLYNALDYRLNLEFDKPKQEDIDKYNQSFIETLKVGQKGRKNDKDNAFYIATEIARYYAKWQPSEPLTMSKILDTMNAHVGKRITHIDSISNVTIKEKDCELVSSERSGSFFKRNITHKPSRNKELLTKLHSLQQQHFASGSVETGTQEKSTILKEKLSDIRHPALTEDDLHLAVKYLAGLDIDKLGEKVGFGHTQYVGKTLNTSYHFVEKITPCEDKPIKENKKFTITLESNYSTDERYNVTLSREQVYEFAEKQKELEAQSTYSC</sequence>
<proteinExistence type="predicted"/>
<dbReference type="EMBL" id="JAJTND010000003">
    <property type="protein sequence ID" value="MCE3531607.1"/>
    <property type="molecule type" value="Genomic_DNA"/>
</dbReference>
<evidence type="ECO:0000313" key="1">
    <source>
        <dbReference type="EMBL" id="MCE3531607.1"/>
    </source>
</evidence>
<organism evidence="1 2">
    <name type="scientific">Legionella resiliens</name>
    <dbReference type="NCBI Taxonomy" id="2905958"/>
    <lineage>
        <taxon>Bacteria</taxon>
        <taxon>Pseudomonadati</taxon>
        <taxon>Pseudomonadota</taxon>
        <taxon>Gammaproteobacteria</taxon>
        <taxon>Legionellales</taxon>
        <taxon>Legionellaceae</taxon>
        <taxon>Legionella</taxon>
    </lineage>
</organism>
<comment type="caution">
    <text evidence="1">The sequence shown here is derived from an EMBL/GenBank/DDBJ whole genome shotgun (WGS) entry which is preliminary data.</text>
</comment>
<dbReference type="RefSeq" id="WP_182351502.1">
    <property type="nucleotide sequence ID" value="NZ_JAJSPM010000003.1"/>
</dbReference>
<keyword evidence="2" id="KW-1185">Reference proteome</keyword>
<protein>
    <submittedName>
        <fullName evidence="1">Uncharacterized protein</fullName>
    </submittedName>
</protein>
<evidence type="ECO:0000313" key="2">
    <source>
        <dbReference type="Proteomes" id="UP001320170"/>
    </source>
</evidence>
<dbReference type="Proteomes" id="UP001320170">
    <property type="component" value="Unassembled WGS sequence"/>
</dbReference>
<name>A0ABS8X0U1_9GAMM</name>